<evidence type="ECO:0000313" key="2">
    <source>
        <dbReference type="Proteomes" id="UP000256304"/>
    </source>
</evidence>
<comment type="caution">
    <text evidence="1">The sequence shown here is derived from an EMBL/GenBank/DDBJ whole genome shotgun (WGS) entry which is preliminary data.</text>
</comment>
<organism evidence="1 2">
    <name type="scientific">Paenibacillus taihuensis</name>
    <dbReference type="NCBI Taxonomy" id="1156355"/>
    <lineage>
        <taxon>Bacteria</taxon>
        <taxon>Bacillati</taxon>
        <taxon>Bacillota</taxon>
        <taxon>Bacilli</taxon>
        <taxon>Bacillales</taxon>
        <taxon>Paenibacillaceae</taxon>
        <taxon>Paenibacillus</taxon>
    </lineage>
</organism>
<sequence>MACVLNSILPVLPDEKISGDKNIIFMKAANIAAFFNYAIKFLPKPHDKNLIPFLRKDWESHTYSPA</sequence>
<proteinExistence type="predicted"/>
<evidence type="ECO:0000313" key="1">
    <source>
        <dbReference type="EMBL" id="REE91684.1"/>
    </source>
</evidence>
<protein>
    <submittedName>
        <fullName evidence="1">Uncharacterized protein</fullName>
    </submittedName>
</protein>
<gene>
    <name evidence="1" type="ORF">A8990_104192</name>
</gene>
<dbReference type="EMBL" id="QTTN01000004">
    <property type="protein sequence ID" value="REE91684.1"/>
    <property type="molecule type" value="Genomic_DNA"/>
</dbReference>
<name>A0A3D9SCQ3_9BACL</name>
<reference evidence="1 2" key="1">
    <citation type="submission" date="2018-08" db="EMBL/GenBank/DDBJ databases">
        <title>Genomic Encyclopedia of Type Strains, Phase III (KMG-III): the genomes of soil and plant-associated and newly described type strains.</title>
        <authorList>
            <person name="Whitman W."/>
        </authorList>
    </citation>
    <scope>NUCLEOTIDE SEQUENCE [LARGE SCALE GENOMIC DNA]</scope>
    <source>
        <strain evidence="1 2">CGMCC 1.10966</strain>
    </source>
</reference>
<keyword evidence="2" id="KW-1185">Reference proteome</keyword>
<dbReference type="AlphaFoldDB" id="A0A3D9SCQ3"/>
<dbReference type="Proteomes" id="UP000256304">
    <property type="component" value="Unassembled WGS sequence"/>
</dbReference>
<accession>A0A3D9SCQ3</accession>